<keyword evidence="15" id="KW-1185">Reference proteome</keyword>
<sequence>MGSRNIWFPCSLHLVLLPWAFFAHLFLALAQRSTYIVHLDKSFMPNVFAHHHHWHSSTLDSIKAVVPSSVDRFHSAPKLVYSYDNVFHGFSAVLSKDELAALRKSPGFISAYKDRTVEPHTTHTSDFLKLTPSSGLWQASGLGQDVIIGVLDGGIWPESASFRDDGMPEIPKRWKGICKPGTQFNTSMCNRKLIGANYFNKGILANNPTVKISMNSARDIDGHGTHCASIAAGNFAKGASHFGYAPGTARGVAPRARIAVYKFSFDEGTLSSDLIAAMDQAVVDGVDMISISFGYRFIPLYEDAISIASFGAMMKGVLVSASAGNEGSGSSVENGSPWILCVASGHTDRRFAGTLTLGNGLKIKGWSLFPARAFVRDSPVIYNKTLAACDSDELLSQMKRVGVSLVKFLNVIGARLKAGIFISEDPGVFRSSSFPYPGVVVDKKEGKQIINYVKNSVSPTATITFQETYVDGSPAPVVAGDSARGPSKSYLGIAKPDIMAPGVLILAAFPPNLISDSIQNIQLTTDYELKSGTSMAAPHAAGIAGMLKSVHPKWSPSAIRSAMMTTANHLDNTHKPIRRDNNRVATPLEMGAGHVDPNKALDPGLIYDATPQDYINLICSLNFTEEQFKTFARSSANYDNCSNPSADLNYPSFIALYPFSIERNYTWLEQKFRRTLTNVGKGGATYNVKIETPKNSTISVSPRTLVFKGKNDKQSYSLTIQYIGDSDQSTNFGSITWVEEKGNHSVRSPIVTSPIVEVWGSDAMESRMRFHYSHLLFLSTHMFCFIAIAQRSTYIVHLDKSLMPNVFTDHHHWHSSTIDSIKASVPSSVDRLHSAPKLVYSYDHVFHGFSAVLSKDELAALKKSPGFISAYKDRTVEPHTTHTSDFLKLNPSSGLWPASSLGQDVIVGVLDGGIWPESASFQDDGMPEIPKRWKGICRSGTQFNTSMCNRKLIGVNYFNKGILADDPTVNISMNSARDTSGHGSHCASIAAGNFAKGASHFGYAPGTAKGVAPRARIAVYKFSFSEGTFTSDLIAAMDQAVADGVDMISISFGYRFIPLYEDAISIASFGAMMKGVLVSASAGNRGPGIGSLNNGSPWILCVAAGHTDRRFAGTLTLGNGAFVRDSPVIYNKTLADCKSEELLSQVPDPERTIVICDYNADEDGFGFPSQIFNINRARLKAGIFISEDPAVFTSSSFSYPGVVINKNEGKQIINYVKSSAAPTATITFQETYMDGERPAPVLARFSARGPSSSYLGIAKPDIMAPGVLILAAFPPNIFSESIQNIELSSDYELKSGTSMAAPHAAGIAAMLKGAHPEWSPSAIRSAMMTTANHLDSSQKPIREDDNLIATPLDMGAGHIDPNRSLDPGLVYDATPQDYINLICSMNFTEEQFKTFARSSANYDNCSNPSADLNYPSFIALYPFSLEGNFTWLEQKFRRTLTNVGKGGATYKVKIETPKNSTVSVSPRTLVFKGKNDKQSYNLTIRYIGDSDQSRNFGSITWIEENGNHTVRSPIVTSTIIEVWGSED</sequence>
<dbReference type="PROSITE" id="PS00137">
    <property type="entry name" value="SUBTILASE_HIS"/>
    <property type="match status" value="2"/>
</dbReference>
<dbReference type="InterPro" id="IPR037045">
    <property type="entry name" value="S8pro/Inhibitor_I9_sf"/>
</dbReference>
<reference evidence="14 15" key="1">
    <citation type="submission" date="2020-09" db="EMBL/GenBank/DDBJ databases">
        <title>De no assembly of potato wild relative species, Solanum commersonii.</title>
        <authorList>
            <person name="Cho K."/>
        </authorList>
    </citation>
    <scope>NUCLEOTIDE SEQUENCE [LARGE SCALE GENOMIC DNA]</scope>
    <source>
        <strain evidence="14">LZ3.2</strain>
        <tissue evidence="14">Leaf</tissue>
    </source>
</reference>
<dbReference type="PROSITE" id="PS00138">
    <property type="entry name" value="SUBTILASE_SER"/>
    <property type="match status" value="2"/>
</dbReference>
<evidence type="ECO:0000256" key="7">
    <source>
        <dbReference type="ARBA" id="ARBA00022825"/>
    </source>
</evidence>
<evidence type="ECO:0000256" key="6">
    <source>
        <dbReference type="ARBA" id="ARBA00022801"/>
    </source>
</evidence>
<feature type="active site" description="Charge relay system" evidence="9 10">
    <location>
        <position position="982"/>
    </location>
</feature>
<evidence type="ECO:0000256" key="8">
    <source>
        <dbReference type="ARBA" id="ARBA00023180"/>
    </source>
</evidence>
<evidence type="ECO:0000259" key="11">
    <source>
        <dbReference type="Pfam" id="PF00082"/>
    </source>
</evidence>
<dbReference type="InterPro" id="IPR015500">
    <property type="entry name" value="Peptidase_S8_subtilisin-rel"/>
</dbReference>
<name>A0A9J6ASI9_SOLCO</name>
<proteinExistence type="inferred from homology"/>
<comment type="similarity">
    <text evidence="2 10">Belongs to the peptidase S8 family.</text>
</comment>
<feature type="active site" description="Charge relay system" evidence="10">
    <location>
        <position position="152"/>
    </location>
</feature>
<dbReference type="Pfam" id="PF17766">
    <property type="entry name" value="fn3_6"/>
    <property type="match status" value="2"/>
</dbReference>
<comment type="caution">
    <text evidence="14">The sequence shown here is derived from an EMBL/GenBank/DDBJ whole genome shotgun (WGS) entry which is preliminary data.</text>
</comment>
<evidence type="ECO:0000256" key="10">
    <source>
        <dbReference type="PROSITE-ProRule" id="PRU01240"/>
    </source>
</evidence>
<dbReference type="InterPro" id="IPR034197">
    <property type="entry name" value="Peptidases_S8_3"/>
</dbReference>
<keyword evidence="7 10" id="KW-0720">Serine protease</keyword>
<dbReference type="CDD" id="cd04852">
    <property type="entry name" value="Peptidases_S8_3"/>
    <property type="match status" value="2"/>
</dbReference>
<evidence type="ECO:0000259" key="12">
    <source>
        <dbReference type="Pfam" id="PF05922"/>
    </source>
</evidence>
<keyword evidence="6 10" id="KW-0378">Hydrolase</keyword>
<dbReference type="FunFam" id="3.30.70.80:FF:000003">
    <property type="entry name" value="Subtilisin-like protease SBT1.9"/>
    <property type="match status" value="2"/>
</dbReference>
<keyword evidence="5" id="KW-0732">Signal</keyword>
<dbReference type="EMBL" id="JACXVP010000002">
    <property type="protein sequence ID" value="KAG5627549.1"/>
    <property type="molecule type" value="Genomic_DNA"/>
</dbReference>
<evidence type="ECO:0000313" key="15">
    <source>
        <dbReference type="Proteomes" id="UP000824120"/>
    </source>
</evidence>
<dbReference type="CDD" id="cd02120">
    <property type="entry name" value="PA_subtilisin_like"/>
    <property type="match status" value="2"/>
</dbReference>
<accession>A0A9J6ASI9</accession>
<dbReference type="Proteomes" id="UP000824120">
    <property type="component" value="Chromosome 2"/>
</dbReference>
<dbReference type="GO" id="GO:0004252">
    <property type="term" value="F:serine-type endopeptidase activity"/>
    <property type="evidence" value="ECO:0007669"/>
    <property type="project" value="UniProtKB-UniRule"/>
</dbReference>
<dbReference type="Pfam" id="PF05922">
    <property type="entry name" value="Inhibitor_I9"/>
    <property type="match status" value="2"/>
</dbReference>
<feature type="active site" description="Charge relay system" evidence="10">
    <location>
        <position position="223"/>
    </location>
</feature>
<feature type="domain" description="Subtilisin-like protease fibronectin type-III" evidence="13">
    <location>
        <begin position="1411"/>
        <end position="1515"/>
    </location>
</feature>
<evidence type="ECO:0000256" key="5">
    <source>
        <dbReference type="ARBA" id="ARBA00022729"/>
    </source>
</evidence>
<gene>
    <name evidence="14" type="ORF">H5410_012767</name>
</gene>
<protein>
    <submittedName>
        <fullName evidence="14">Uncharacterized protein</fullName>
    </submittedName>
</protein>
<evidence type="ECO:0000313" key="14">
    <source>
        <dbReference type="EMBL" id="KAG5627549.1"/>
    </source>
</evidence>
<feature type="active site" description="Charge relay system" evidence="10">
    <location>
        <position position="534"/>
    </location>
</feature>
<keyword evidence="4 10" id="KW-0645">Protease</keyword>
<dbReference type="FunFam" id="3.40.50.200:FF:000006">
    <property type="entry name" value="Subtilisin-like protease SBT1.5"/>
    <property type="match status" value="2"/>
</dbReference>
<evidence type="ECO:0000256" key="1">
    <source>
        <dbReference type="ARBA" id="ARBA00004613"/>
    </source>
</evidence>
<dbReference type="SUPFAM" id="SSF52743">
    <property type="entry name" value="Subtilisin-like"/>
    <property type="match status" value="2"/>
</dbReference>
<dbReference type="GO" id="GO:0005576">
    <property type="term" value="C:extracellular region"/>
    <property type="evidence" value="ECO:0007669"/>
    <property type="project" value="UniProtKB-SubCell"/>
</dbReference>
<dbReference type="InterPro" id="IPR036852">
    <property type="entry name" value="Peptidase_S8/S53_dom_sf"/>
</dbReference>
<dbReference type="InterPro" id="IPR023828">
    <property type="entry name" value="Peptidase_S8_Ser-AS"/>
</dbReference>
<keyword evidence="8" id="KW-0325">Glycoprotein</keyword>
<dbReference type="Pfam" id="PF00082">
    <property type="entry name" value="Peptidase_S8"/>
    <property type="match status" value="2"/>
</dbReference>
<evidence type="ECO:0000259" key="13">
    <source>
        <dbReference type="Pfam" id="PF17766"/>
    </source>
</evidence>
<feature type="domain" description="Inhibitor I9" evidence="12">
    <location>
        <begin position="34"/>
        <end position="120"/>
    </location>
</feature>
<feature type="domain" description="Peptidase S8/S53" evidence="11">
    <location>
        <begin position="902"/>
        <end position="1334"/>
    </location>
</feature>
<dbReference type="InterPro" id="IPR045051">
    <property type="entry name" value="SBT"/>
</dbReference>
<dbReference type="PRINTS" id="PR00723">
    <property type="entry name" value="SUBTILISIN"/>
</dbReference>
<dbReference type="InterPro" id="IPR022398">
    <property type="entry name" value="Peptidase_S8_His-AS"/>
</dbReference>
<dbReference type="InterPro" id="IPR000209">
    <property type="entry name" value="Peptidase_S8/S53_dom"/>
</dbReference>
<feature type="active site" description="Charge relay system" evidence="9 10">
    <location>
        <position position="911"/>
    </location>
</feature>
<dbReference type="Gene3D" id="3.40.50.200">
    <property type="entry name" value="Peptidase S8/S53 domain"/>
    <property type="match status" value="2"/>
</dbReference>
<dbReference type="Gene3D" id="2.60.40.2310">
    <property type="match status" value="2"/>
</dbReference>
<evidence type="ECO:0000256" key="3">
    <source>
        <dbReference type="ARBA" id="ARBA00022525"/>
    </source>
</evidence>
<evidence type="ECO:0000256" key="2">
    <source>
        <dbReference type="ARBA" id="ARBA00011073"/>
    </source>
</evidence>
<dbReference type="InterPro" id="IPR041469">
    <property type="entry name" value="Subtilisin-like_FN3"/>
</dbReference>
<dbReference type="Gene3D" id="3.30.70.80">
    <property type="entry name" value="Peptidase S8 propeptide/proteinase inhibitor I9"/>
    <property type="match status" value="2"/>
</dbReference>
<evidence type="ECO:0000256" key="4">
    <source>
        <dbReference type="ARBA" id="ARBA00022670"/>
    </source>
</evidence>
<feature type="domain" description="Subtilisin-like protease fibronectin type-III" evidence="13">
    <location>
        <begin position="647"/>
        <end position="751"/>
    </location>
</feature>
<feature type="active site" description="Charge relay system" evidence="9 10">
    <location>
        <position position="1298"/>
    </location>
</feature>
<organism evidence="14 15">
    <name type="scientific">Solanum commersonii</name>
    <name type="common">Commerson's wild potato</name>
    <name type="synonym">Commerson's nightshade</name>
    <dbReference type="NCBI Taxonomy" id="4109"/>
    <lineage>
        <taxon>Eukaryota</taxon>
        <taxon>Viridiplantae</taxon>
        <taxon>Streptophyta</taxon>
        <taxon>Embryophyta</taxon>
        <taxon>Tracheophyta</taxon>
        <taxon>Spermatophyta</taxon>
        <taxon>Magnoliopsida</taxon>
        <taxon>eudicotyledons</taxon>
        <taxon>Gunneridae</taxon>
        <taxon>Pentapetalae</taxon>
        <taxon>asterids</taxon>
        <taxon>lamiids</taxon>
        <taxon>Solanales</taxon>
        <taxon>Solanaceae</taxon>
        <taxon>Solanoideae</taxon>
        <taxon>Solaneae</taxon>
        <taxon>Solanum</taxon>
    </lineage>
</organism>
<feature type="domain" description="Peptidase S8/S53" evidence="11">
    <location>
        <begin position="143"/>
        <end position="573"/>
    </location>
</feature>
<dbReference type="PANTHER" id="PTHR10795">
    <property type="entry name" value="PROPROTEIN CONVERTASE SUBTILISIN/KEXIN"/>
    <property type="match status" value="1"/>
</dbReference>
<dbReference type="GO" id="GO:0006508">
    <property type="term" value="P:proteolysis"/>
    <property type="evidence" value="ECO:0007669"/>
    <property type="project" value="UniProtKB-KW"/>
</dbReference>
<comment type="subcellular location">
    <subcellularLocation>
        <location evidence="1">Secreted</location>
    </subcellularLocation>
</comment>
<dbReference type="InterPro" id="IPR010259">
    <property type="entry name" value="S8pro/Inhibitor_I9"/>
</dbReference>
<feature type="domain" description="Inhibitor I9" evidence="12">
    <location>
        <begin position="793"/>
        <end position="879"/>
    </location>
</feature>
<dbReference type="Gene3D" id="3.50.30.30">
    <property type="match status" value="2"/>
</dbReference>
<keyword evidence="3" id="KW-0964">Secreted</keyword>
<evidence type="ECO:0000256" key="9">
    <source>
        <dbReference type="PIRSR" id="PIRSR615500-1"/>
    </source>
</evidence>
<dbReference type="OrthoDB" id="206201at2759"/>
<dbReference type="PROSITE" id="PS51892">
    <property type="entry name" value="SUBTILASE"/>
    <property type="match status" value="2"/>
</dbReference>